<proteinExistence type="predicted"/>
<protein>
    <submittedName>
        <fullName evidence="1">Uncharacterized protein</fullName>
    </submittedName>
</protein>
<dbReference type="OrthoDB" id="10516303at2759"/>
<name>B6HJI1_PENRW</name>
<dbReference type="Proteomes" id="UP000000724">
    <property type="component" value="Contig Pc00c21"/>
</dbReference>
<evidence type="ECO:0000313" key="2">
    <source>
        <dbReference type="Proteomes" id="UP000000724"/>
    </source>
</evidence>
<organism evidence="1 2">
    <name type="scientific">Penicillium rubens (strain ATCC 28089 / DSM 1075 / NRRL 1951 / Wisconsin 54-1255)</name>
    <name type="common">Penicillium chrysogenum</name>
    <dbReference type="NCBI Taxonomy" id="500485"/>
    <lineage>
        <taxon>Eukaryota</taxon>
        <taxon>Fungi</taxon>
        <taxon>Dikarya</taxon>
        <taxon>Ascomycota</taxon>
        <taxon>Pezizomycotina</taxon>
        <taxon>Eurotiomycetes</taxon>
        <taxon>Eurotiomycetidae</taxon>
        <taxon>Eurotiales</taxon>
        <taxon>Aspergillaceae</taxon>
        <taxon>Penicillium</taxon>
        <taxon>Penicillium chrysogenum species complex</taxon>
    </lineage>
</organism>
<accession>B6HJI1</accession>
<dbReference type="HOGENOM" id="CLU_1343649_0_0_1"/>
<dbReference type="EMBL" id="AM920436">
    <property type="protein sequence ID" value="CAP96437.1"/>
    <property type="molecule type" value="Genomic_DNA"/>
</dbReference>
<sequence length="204" mass="22050">MSVTGAQVDTRIMGAVSISITWSFPRAKGLHRAKVIKIAQSYGLLTCPRILSAATYISETMDNLSAVEVIKILTKCSRYVNRLSQGANYPRAGRGHGTEQPSPRNYQMRTSVSFGVFAIARVLCSALVNIAPHTVPNFLPISLSLSSPAGSTVSDLFAYRPSPQSFRDTTTQHMRPQFPAGKTAHTTLSPAGLLARPSLLFLSI</sequence>
<reference evidence="1 2" key="1">
    <citation type="journal article" date="2008" name="Nat. Biotechnol.">
        <title>Genome sequencing and analysis of the filamentous fungus Penicillium chrysogenum.</title>
        <authorList>
            <person name="van den Berg M.A."/>
            <person name="Albang R."/>
            <person name="Albermann K."/>
            <person name="Badger J.H."/>
            <person name="Daran J.-M."/>
            <person name="Driessen A.J.M."/>
            <person name="Garcia-Estrada C."/>
            <person name="Fedorova N.D."/>
            <person name="Harris D.M."/>
            <person name="Heijne W.H.M."/>
            <person name="Joardar V.S."/>
            <person name="Kiel J.A.K.W."/>
            <person name="Kovalchuk A."/>
            <person name="Martin J.F."/>
            <person name="Nierman W.C."/>
            <person name="Nijland J.G."/>
            <person name="Pronk J.T."/>
            <person name="Roubos J.A."/>
            <person name="van der Klei I.J."/>
            <person name="van Peij N.N.M.E."/>
            <person name="Veenhuis M."/>
            <person name="von Doehren H."/>
            <person name="Wagner C."/>
            <person name="Wortman J.R."/>
            <person name="Bovenberg R.A.L."/>
        </authorList>
    </citation>
    <scope>NUCLEOTIDE SEQUENCE [LARGE SCALE GENOMIC DNA]</scope>
    <source>
        <strain evidence="2">ATCC 28089 / DSM 1075 / NRRL 1951 / Wisconsin 54-1255</strain>
    </source>
</reference>
<dbReference type="VEuPathDB" id="FungiDB:PCH_Pc21g15400"/>
<keyword evidence="2" id="KW-1185">Reference proteome</keyword>
<gene>
    <name evidence="1" type="ORF">Pc21g15400</name>
    <name evidence="1" type="ORF">PCH_Pc21g15400</name>
</gene>
<evidence type="ECO:0000313" key="1">
    <source>
        <dbReference type="EMBL" id="CAP96437.1"/>
    </source>
</evidence>
<dbReference type="AlphaFoldDB" id="B6HJI1"/>